<dbReference type="EMBL" id="MU790636">
    <property type="protein sequence ID" value="KAJ3995856.1"/>
    <property type="molecule type" value="Genomic_DNA"/>
</dbReference>
<gene>
    <name evidence="1" type="ORF">F5050DRAFT_1895476</name>
</gene>
<dbReference type="Proteomes" id="UP001163828">
    <property type="component" value="Unassembled WGS sequence"/>
</dbReference>
<sequence>MLAPLFPPPQTGVGIEKALRVWTYGISIPTGALLNLREFWQFVTCFFSVAFANPFGKRQGTNTNAEILPPLDALESNVSVIMPEIQLLQDSHQANDTSIGAQVDMLIAAWNATASALTSISPSTGSNTTTPTDNDLAVTLGDALSKVTSGLSALTPAVVPDINTLLTSLDGPIAATVNAFNVTAPPQSSSFVHILMLDARQFFADENMTQTLTALGF</sequence>
<proteinExistence type="predicted"/>
<accession>A0ABQ8QBI1</accession>
<keyword evidence="2" id="KW-1185">Reference proteome</keyword>
<name>A0ABQ8QBI1_9AGAR</name>
<comment type="caution">
    <text evidence="1">The sequence shown here is derived from an EMBL/GenBank/DDBJ whole genome shotgun (WGS) entry which is preliminary data.</text>
</comment>
<evidence type="ECO:0000313" key="2">
    <source>
        <dbReference type="Proteomes" id="UP001163828"/>
    </source>
</evidence>
<evidence type="ECO:0000313" key="1">
    <source>
        <dbReference type="EMBL" id="KAJ3995856.1"/>
    </source>
</evidence>
<reference evidence="1" key="1">
    <citation type="submission" date="2022-08" db="EMBL/GenBank/DDBJ databases">
        <authorList>
            <consortium name="DOE Joint Genome Institute"/>
            <person name="Min B."/>
            <person name="Riley R."/>
            <person name="Sierra-Patev S."/>
            <person name="Naranjo-Ortiz M."/>
            <person name="Looney B."/>
            <person name="Konkel Z."/>
            <person name="Slot J.C."/>
            <person name="Sakamoto Y."/>
            <person name="Steenwyk J.L."/>
            <person name="Rokas A."/>
            <person name="Carro J."/>
            <person name="Camarero S."/>
            <person name="Ferreira P."/>
            <person name="Molpeceres G."/>
            <person name="Ruiz-Duenas F.J."/>
            <person name="Serrano A."/>
            <person name="Henrissat B."/>
            <person name="Drula E."/>
            <person name="Hughes K.W."/>
            <person name="Mata J.L."/>
            <person name="Ishikawa N.K."/>
            <person name="Vargas-Isla R."/>
            <person name="Ushijima S."/>
            <person name="Smith C.A."/>
            <person name="Ahrendt S."/>
            <person name="Andreopoulos W."/>
            <person name="He G."/>
            <person name="Labutti K."/>
            <person name="Lipzen A."/>
            <person name="Ng V."/>
            <person name="Sandor L."/>
            <person name="Barry K."/>
            <person name="Martinez A.T."/>
            <person name="Xiao Y."/>
            <person name="Gibbons J.G."/>
            <person name="Terashima K."/>
            <person name="Hibbett D.S."/>
            <person name="Grigoriev I.V."/>
        </authorList>
    </citation>
    <scope>NUCLEOTIDE SEQUENCE</scope>
    <source>
        <strain evidence="1">TFB10827</strain>
    </source>
</reference>
<organism evidence="1 2">
    <name type="scientific">Lentinula boryana</name>
    <dbReference type="NCBI Taxonomy" id="40481"/>
    <lineage>
        <taxon>Eukaryota</taxon>
        <taxon>Fungi</taxon>
        <taxon>Dikarya</taxon>
        <taxon>Basidiomycota</taxon>
        <taxon>Agaricomycotina</taxon>
        <taxon>Agaricomycetes</taxon>
        <taxon>Agaricomycetidae</taxon>
        <taxon>Agaricales</taxon>
        <taxon>Marasmiineae</taxon>
        <taxon>Omphalotaceae</taxon>
        <taxon>Lentinula</taxon>
    </lineage>
</organism>
<protein>
    <submittedName>
        <fullName evidence="1">Uncharacterized protein</fullName>
    </submittedName>
</protein>